<name>A0ABU0AV34_9FIRM</name>
<dbReference type="RefSeq" id="WP_023055049.1">
    <property type="nucleotide sequence ID" value="NZ_JAUSTN010000005.1"/>
</dbReference>
<accession>A0ABU0AV34</accession>
<reference evidence="1 2" key="1">
    <citation type="submission" date="2023-07" db="EMBL/GenBank/DDBJ databases">
        <title>Genomic Encyclopedia of Type Strains, Phase IV (KMG-IV): sequencing the most valuable type-strain genomes for metagenomic binning, comparative biology and taxonomic classification.</title>
        <authorList>
            <person name="Goeker M."/>
        </authorList>
    </citation>
    <scope>NUCLEOTIDE SEQUENCE [LARGE SCALE GENOMIC DNA]</scope>
    <source>
        <strain evidence="1 2">DSM 22616</strain>
    </source>
</reference>
<dbReference type="EMBL" id="JAUSTN010000005">
    <property type="protein sequence ID" value="MDQ0275132.1"/>
    <property type="molecule type" value="Genomic_DNA"/>
</dbReference>
<comment type="caution">
    <text evidence="1">The sequence shown here is derived from an EMBL/GenBank/DDBJ whole genome shotgun (WGS) entry which is preliminary data.</text>
</comment>
<organism evidence="1 2">
    <name type="scientific">Peptoniphilus koenoeneniae</name>
    <dbReference type="NCBI Taxonomy" id="507751"/>
    <lineage>
        <taxon>Bacteria</taxon>
        <taxon>Bacillati</taxon>
        <taxon>Bacillota</taxon>
        <taxon>Tissierellia</taxon>
        <taxon>Tissierellales</taxon>
        <taxon>Peptoniphilaceae</taxon>
        <taxon>Peptoniphilus</taxon>
    </lineage>
</organism>
<protein>
    <submittedName>
        <fullName evidence="1">Uncharacterized protein</fullName>
    </submittedName>
</protein>
<evidence type="ECO:0000313" key="1">
    <source>
        <dbReference type="EMBL" id="MDQ0275132.1"/>
    </source>
</evidence>
<gene>
    <name evidence="1" type="ORF">J2S72_001156</name>
</gene>
<dbReference type="Proteomes" id="UP001236559">
    <property type="component" value="Unassembled WGS sequence"/>
</dbReference>
<proteinExistence type="predicted"/>
<keyword evidence="2" id="KW-1185">Reference proteome</keyword>
<evidence type="ECO:0000313" key="2">
    <source>
        <dbReference type="Proteomes" id="UP001236559"/>
    </source>
</evidence>
<sequence length="170" mass="20182">MFELYTKNDEDFYIAENLFEGENLKEYLLYDRIGNFAGKLLIKNSQIDSLIEESPYLNLINFFKEKNLKLKSFNEYNFDLQSYYRSFEELIIDSIKNNKTITIATEENDLETGIPSGLLENYLTLIKIDENDGLFLGIVKRDINKILYIEHDSPMDYFLGDYFHEKNYLK</sequence>